<dbReference type="EMBL" id="JBBPFD010000008">
    <property type="protein sequence ID" value="KAK7915593.1"/>
    <property type="molecule type" value="Genomic_DNA"/>
</dbReference>
<evidence type="ECO:0000256" key="1">
    <source>
        <dbReference type="SAM" id="Coils"/>
    </source>
</evidence>
<protein>
    <submittedName>
        <fullName evidence="3">Uncharacterized protein</fullName>
    </submittedName>
</protein>
<dbReference type="Gene3D" id="1.10.510.10">
    <property type="entry name" value="Transferase(Phosphotransferase) domain 1"/>
    <property type="match status" value="1"/>
</dbReference>
<feature type="compositionally biased region" description="Basic and acidic residues" evidence="2">
    <location>
        <begin position="18"/>
        <end position="32"/>
    </location>
</feature>
<dbReference type="InterPro" id="IPR031412">
    <property type="entry name" value="S_torovirinae"/>
</dbReference>
<dbReference type="Proteomes" id="UP001460270">
    <property type="component" value="Unassembled WGS sequence"/>
</dbReference>
<evidence type="ECO:0000313" key="4">
    <source>
        <dbReference type="Proteomes" id="UP001460270"/>
    </source>
</evidence>
<comment type="caution">
    <text evidence="3">The sequence shown here is derived from an EMBL/GenBank/DDBJ whole genome shotgun (WGS) entry which is preliminary data.</text>
</comment>
<evidence type="ECO:0000313" key="3">
    <source>
        <dbReference type="EMBL" id="KAK7915593.1"/>
    </source>
</evidence>
<reference evidence="4" key="1">
    <citation type="submission" date="2024-04" db="EMBL/GenBank/DDBJ databases">
        <title>Salinicola lusitanus LLJ914,a marine bacterium isolated from the Okinawa Trough.</title>
        <authorList>
            <person name="Li J."/>
        </authorList>
    </citation>
    <scope>NUCLEOTIDE SEQUENCE [LARGE SCALE GENOMIC DNA]</scope>
</reference>
<keyword evidence="1" id="KW-0175">Coiled coil</keyword>
<dbReference type="InterPro" id="IPR011009">
    <property type="entry name" value="Kinase-like_dom_sf"/>
</dbReference>
<gene>
    <name evidence="3" type="ORF">WMY93_011354</name>
</gene>
<feature type="coiled-coil region" evidence="1">
    <location>
        <begin position="1449"/>
        <end position="1476"/>
    </location>
</feature>
<keyword evidence="4" id="KW-1185">Reference proteome</keyword>
<organism evidence="3 4">
    <name type="scientific">Mugilogobius chulae</name>
    <name type="common">yellowstripe goby</name>
    <dbReference type="NCBI Taxonomy" id="88201"/>
    <lineage>
        <taxon>Eukaryota</taxon>
        <taxon>Metazoa</taxon>
        <taxon>Chordata</taxon>
        <taxon>Craniata</taxon>
        <taxon>Vertebrata</taxon>
        <taxon>Euteleostomi</taxon>
        <taxon>Actinopterygii</taxon>
        <taxon>Neopterygii</taxon>
        <taxon>Teleostei</taxon>
        <taxon>Neoteleostei</taxon>
        <taxon>Acanthomorphata</taxon>
        <taxon>Gobiaria</taxon>
        <taxon>Gobiiformes</taxon>
        <taxon>Gobioidei</taxon>
        <taxon>Gobiidae</taxon>
        <taxon>Gobionellinae</taxon>
        <taxon>Mugilogobius</taxon>
    </lineage>
</organism>
<dbReference type="SUPFAM" id="SSF56112">
    <property type="entry name" value="Protein kinase-like (PK-like)"/>
    <property type="match status" value="1"/>
</dbReference>
<proteinExistence type="predicted"/>
<feature type="region of interest" description="Disordered" evidence="2">
    <location>
        <begin position="865"/>
        <end position="887"/>
    </location>
</feature>
<accession>A0AAW0PEE5</accession>
<feature type="region of interest" description="Disordered" evidence="2">
    <location>
        <begin position="1"/>
        <end position="32"/>
    </location>
</feature>
<feature type="region of interest" description="Disordered" evidence="2">
    <location>
        <begin position="61"/>
        <end position="96"/>
    </location>
</feature>
<name>A0AAW0PEE5_9GOBI</name>
<dbReference type="Pfam" id="PF17072">
    <property type="entry name" value="Spike_torovirin"/>
    <property type="match status" value="2"/>
</dbReference>
<feature type="compositionally biased region" description="Basic and acidic residues" evidence="2">
    <location>
        <begin position="865"/>
        <end position="877"/>
    </location>
</feature>
<evidence type="ECO:0000256" key="2">
    <source>
        <dbReference type="SAM" id="MobiDB-lite"/>
    </source>
</evidence>
<sequence length="1619" mass="180938">MNVDPCAQASKKRVRVNHHLDAEEDQARHGTPVEKVQVLTARQKHQAHLADQICVSRQRKISSALGPPSGSAQPDENRSNSVSQTKSNTSRDSDCQSYRSAMAANAVFHQFPEPSGEQQRHQQLEVCKTGENERFIQRRFPMLYVNLTAQEHPAIADIQCGNDGSSQCSLCKLDGNTLDSIKVLKPHEVKPYLDSYQHKFSEEQVNVHLAHTMRGGENALACLAPVAGSTSAKENGPYGYAPYVWISISLCNPHDNWCVGRSMSGFALTLDYLNQTSDMCTHYCPGMIIAHWRPLEMKRDNMGQYKQEGLALGAYVKRLDRASCHEVPGGFKCHERVVKSTPLNKVSILLHANPRNRDYFFGMDPMADCEPDPQCAAYKFLRRTLFASPAERIWPDTNQVLSIRNSAYACVLSYAGLGDIDSVGTCYAQFGDRCFFSEGNRFCIGNSRQVRVGLTNADRDASGPIAVCEISDSTSHGQKDPEMPTAHEIRNFLGPSSCDAAVLSLDRFAYNMDNRHLSVALDISTFHVVAEVAHVILRVPLDECVIQIAPENQAYSSSVNMIAKTLTKVLLSSHSTGIMLDATEWGNSGRQSVCPASVRANSRTFIQIVRDVASALNNLGVPKLFLRLPRAHSILHNIDLAQMTTIDGFITPKGVVDMSRFGYCQNMWINPHGTSDSDPSKDTGVVPYLLNLLKTGIPGNRIIFTLSLTGGLKISAVENRPEWTTDIIDDLSLADMETNSLLKCKEDLNTKCCSGSMITVWERNLMVNLSVTSTSFETLKRFPELVVDAFGINQFIITPVNSDFKRGIRSDTPAILGITSAIHRLRNRNKQQLNAMATAGNNRATAGLYHGRAKRSISYRFRRTPKDLDEQTAERDSASQVYKDPASGSKNCLDPQYNFGLSNVVVCPGLLVCHGALGVFKEPHREFYSTRYEKIYIVNLHKLYSCTPGEPIKKAVESHQPPQLAINVNTLVPTTDARHYTVGILNSEELVEYIPPVNKVCTEHNTGPNVHSMHFAAIDNGYTFTQPVVRYDEAIIVKPPEIMFFVSNFSLGVDYINLNISCIDYDVSALKPCLIAICGGDESCRKDHGRLCDSAHEIIDDARRAGVLMREGLEELATQELKATMYQLPDDLAQFPGLNQERRARKKRFIGGLLGAAALATATYVAHKVHVIEKQMDLFQNTFVKVTNDMVEVSRKLDENIGLVNTRIDEQERKLQQNNEIISRNVQLLRDAILRNTEAATRDTNVKFSIMASYQMWYAQMQSITHQLTQAAMHTKFMARGVEDCLRQIALKRSGSCSSGLQVMQNHPGLADFPTVAGALYKSRKLFIVHSVPGNVEKTIVRGIIPMPNLSTDGVPCWPDYKVWLIEGNYYEETECHGRYCHLAQSHEKYLKCLSNPEECKTVCGMCHRGVCYQNGKFTWQHGTSTVENALPGVNELEVLQAINTSVKLIDVREDLDNITRTIEEFDKQYNELKAQRVSFGGWLSAVQSSGVVFRGGHLQYTCAIDMWSLGVMIADAMERKYIFRAFERDGVEVSTYDIMVKSLCPSDDPRASSEPWDLTTVMPNVMKCDRAKRIVMKLLTFCEAERLLAHELLQDLEWMQTAEMTERDKCIVKYNMTV</sequence>
<feature type="compositionally biased region" description="Polar residues" evidence="2">
    <location>
        <begin position="70"/>
        <end position="88"/>
    </location>
</feature>